<gene>
    <name evidence="3" type="ORF">E3N88_33202</name>
</gene>
<sequence>MVRVQAIGQKKCIMVGYSQHGLGYRLYNPATKKFTVQKHVTFNKEGAWQWSNDGTKAQEPDPTLFTDPFPAHTYDIEADLSPHSPQSNSPHHSQNDTPSTSQPPFATNIPSTSQTPPAPDPYLMYHPVHQEEPVGHPPGSKTTLPVKT</sequence>
<feature type="compositionally biased region" description="Polar residues" evidence="1">
    <location>
        <begin position="96"/>
        <end position="115"/>
    </location>
</feature>
<evidence type="ECO:0000256" key="1">
    <source>
        <dbReference type="SAM" id="MobiDB-lite"/>
    </source>
</evidence>
<evidence type="ECO:0000313" key="3">
    <source>
        <dbReference type="EMBL" id="KAD3337682.1"/>
    </source>
</evidence>
<feature type="domain" description="Retroviral polymerase SH3-like" evidence="2">
    <location>
        <begin position="10"/>
        <end position="53"/>
    </location>
</feature>
<dbReference type="AlphaFoldDB" id="A0A5N6MB56"/>
<keyword evidence="4" id="KW-1185">Reference proteome</keyword>
<evidence type="ECO:0000259" key="2">
    <source>
        <dbReference type="Pfam" id="PF25597"/>
    </source>
</evidence>
<dbReference type="Proteomes" id="UP000326396">
    <property type="component" value="Linkage Group LG6"/>
</dbReference>
<organism evidence="3 4">
    <name type="scientific">Mikania micrantha</name>
    <name type="common">bitter vine</name>
    <dbReference type="NCBI Taxonomy" id="192012"/>
    <lineage>
        <taxon>Eukaryota</taxon>
        <taxon>Viridiplantae</taxon>
        <taxon>Streptophyta</taxon>
        <taxon>Embryophyta</taxon>
        <taxon>Tracheophyta</taxon>
        <taxon>Spermatophyta</taxon>
        <taxon>Magnoliopsida</taxon>
        <taxon>eudicotyledons</taxon>
        <taxon>Gunneridae</taxon>
        <taxon>Pentapetalae</taxon>
        <taxon>asterids</taxon>
        <taxon>campanulids</taxon>
        <taxon>Asterales</taxon>
        <taxon>Asteraceae</taxon>
        <taxon>Asteroideae</taxon>
        <taxon>Heliantheae alliance</taxon>
        <taxon>Eupatorieae</taxon>
        <taxon>Mikania</taxon>
    </lineage>
</organism>
<dbReference type="Pfam" id="PF25597">
    <property type="entry name" value="SH3_retrovirus"/>
    <property type="match status" value="1"/>
</dbReference>
<feature type="compositionally biased region" description="Low complexity" evidence="1">
    <location>
        <begin position="81"/>
        <end position="92"/>
    </location>
</feature>
<evidence type="ECO:0000313" key="4">
    <source>
        <dbReference type="Proteomes" id="UP000326396"/>
    </source>
</evidence>
<dbReference type="EMBL" id="SZYD01000016">
    <property type="protein sequence ID" value="KAD3337682.1"/>
    <property type="molecule type" value="Genomic_DNA"/>
</dbReference>
<dbReference type="InterPro" id="IPR057670">
    <property type="entry name" value="SH3_retrovirus"/>
</dbReference>
<protein>
    <recommendedName>
        <fullName evidence="2">Retroviral polymerase SH3-like domain-containing protein</fullName>
    </recommendedName>
</protein>
<feature type="region of interest" description="Disordered" evidence="1">
    <location>
        <begin position="46"/>
        <end position="148"/>
    </location>
</feature>
<dbReference type="OrthoDB" id="1422773at2759"/>
<accession>A0A5N6MB56</accession>
<comment type="caution">
    <text evidence="3">The sequence shown here is derived from an EMBL/GenBank/DDBJ whole genome shotgun (WGS) entry which is preliminary data.</text>
</comment>
<reference evidence="3 4" key="1">
    <citation type="submission" date="2019-05" db="EMBL/GenBank/DDBJ databases">
        <title>Mikania micrantha, genome provides insights into the molecular mechanism of rapid growth.</title>
        <authorList>
            <person name="Liu B."/>
        </authorList>
    </citation>
    <scope>NUCLEOTIDE SEQUENCE [LARGE SCALE GENOMIC DNA]</scope>
    <source>
        <strain evidence="3">NLD-2019</strain>
        <tissue evidence="3">Leaf</tissue>
    </source>
</reference>
<proteinExistence type="predicted"/>
<name>A0A5N6MB56_9ASTR</name>